<feature type="region of interest" description="Disordered" evidence="3">
    <location>
        <begin position="1687"/>
        <end position="1707"/>
    </location>
</feature>
<dbReference type="PROSITE" id="PS50853">
    <property type="entry name" value="FN3"/>
    <property type="match status" value="1"/>
</dbReference>
<evidence type="ECO:0000313" key="6">
    <source>
        <dbReference type="EMBL" id="SKC62288.1"/>
    </source>
</evidence>
<evidence type="ECO:0000256" key="3">
    <source>
        <dbReference type="SAM" id="MobiDB-lite"/>
    </source>
</evidence>
<feature type="compositionally biased region" description="Acidic residues" evidence="3">
    <location>
        <begin position="401"/>
        <end position="419"/>
    </location>
</feature>
<dbReference type="GO" id="GO:0000272">
    <property type="term" value="P:polysaccharide catabolic process"/>
    <property type="evidence" value="ECO:0007669"/>
    <property type="project" value="UniProtKB-KW"/>
</dbReference>
<evidence type="ECO:0000256" key="1">
    <source>
        <dbReference type="ARBA" id="ARBA00023295"/>
    </source>
</evidence>
<dbReference type="Gene3D" id="2.60.40.3440">
    <property type="match status" value="1"/>
</dbReference>
<dbReference type="GO" id="GO:0016798">
    <property type="term" value="F:hydrolase activity, acting on glycosyl bonds"/>
    <property type="evidence" value="ECO:0007669"/>
    <property type="project" value="UniProtKB-KW"/>
</dbReference>
<accession>A0A1T5KFX8</accession>
<protein>
    <recommendedName>
        <fullName evidence="5">Fibronectin type-III domain-containing protein</fullName>
    </recommendedName>
</protein>
<keyword evidence="1" id="KW-0326">Glycosidase</keyword>
<keyword evidence="2" id="KW-0624">Polysaccharide degradation</keyword>
<evidence type="ECO:0000259" key="5">
    <source>
        <dbReference type="PROSITE" id="PS50853"/>
    </source>
</evidence>
<evidence type="ECO:0000256" key="4">
    <source>
        <dbReference type="SAM" id="Phobius"/>
    </source>
</evidence>
<evidence type="ECO:0000313" key="7">
    <source>
        <dbReference type="Proteomes" id="UP000190857"/>
    </source>
</evidence>
<dbReference type="InterPro" id="IPR036116">
    <property type="entry name" value="FN3_sf"/>
</dbReference>
<dbReference type="NCBIfam" id="NF012211">
    <property type="entry name" value="tand_rpt_95"/>
    <property type="match status" value="1"/>
</dbReference>
<dbReference type="SUPFAM" id="SSF49265">
    <property type="entry name" value="Fibronectin type III"/>
    <property type="match status" value="2"/>
</dbReference>
<keyword evidence="1" id="KW-0378">Hydrolase</keyword>
<dbReference type="Gene3D" id="2.60.40.10">
    <property type="entry name" value="Immunoglobulins"/>
    <property type="match status" value="3"/>
</dbReference>
<proteinExistence type="predicted"/>
<dbReference type="Pfam" id="PF17963">
    <property type="entry name" value="Big_9"/>
    <property type="match status" value="4"/>
</dbReference>
<keyword evidence="4" id="KW-0812">Transmembrane</keyword>
<feature type="transmembrane region" description="Helical" evidence="4">
    <location>
        <begin position="12"/>
        <end position="32"/>
    </location>
</feature>
<dbReference type="EMBL" id="FUZP01000002">
    <property type="protein sequence ID" value="SKC62288.1"/>
    <property type="molecule type" value="Genomic_DNA"/>
</dbReference>
<feature type="domain" description="Fibronectin type-III" evidence="5">
    <location>
        <begin position="1503"/>
        <end position="1598"/>
    </location>
</feature>
<sequence>MIRAFLARRGAALATVLAGVLVVALIAVISLVSTGYRADKLSLDDDSVWVTNQSRQAIGRANVRVGELNAALAVERAGTGETGVDVVQDGSTVLLVDRAAGSVGRVDLATATVDEPIPLPPGASEVHVARGRIVIARGGDLWLLPTASLEDFRSDDEPTVSLGADALAAVAPTGDIFVYRAETGRLSHLGPGSDRVDDATTINTGATDAPQDRGADGAPAVADSPGALQLTATGDRYALLDRDAGLLHTPSGQIDLSRIDGLDAATAVLQRPSAARDGVLVATADSLVDVPPSGTARVLATGAFGPAVAPAIAPNPAAGAVGECLVGAWQSGTVATLCGRPSSDADARVSTVSGLVPGADLAFRVLEDRVVLNDRVGGGSWAVLDGNRSIDNWDDLLADTDTEEQVEENTDDTPPEFDEEQKPPVAVADGLGARPGRSTLLPVLLNDYDPNGDVLVIDSVGEVPTDTGRVDLVNDGQSIKLTLSPEARGDIRFAYSISDGRGGTATADVTVTVRGDDENGPPAQVRPTRTTVASGGRVSTQVLGDWVDPDGDPLYLTRASVDAPDLTQFTPAGEVVYTDGGTGAEAGDIPLLVSDGRAEGAGVLTVGIKPSGQVPIVADGFAVTAYAGEDVRIAPLDHARGGSAPLRLVNVPSRDGSTVVPDYDLGTFRFSSGEARTHLLEYTVTDGVLTETGQARIDVLPNPTGAAPVTVPHTAFVREQSSQDVAVLEQDFDPAGGVLVITGVDDAPAESGIRVEVVEQRLVRITLTRPLEAPTPIGYHVSNGSAESDGTITVIQVPTPAVRQAPIANPDTASVRVGDAIDIPVLANDRHPDGDALTLDATLSRQVPGNAGLLFASGTVLRYLAPREPGNYTATYRVRGPDGQWADADVTLTVREADAAGNRPPVPKTVTSRVLAGDTVRVPIPLQGIDPDGDSVKLAGQASNPEKGAVTASGTDWFEYEAGAYSTGTDEFSYTVVDTLGQTATGTVRIGISPPRDGARNPVATSDEVTTRPGRTITVRPLDNDSDPDGDNLTITGVTPTTPGAAAEVRGSTIRVTVPDGRGRYGFVYDIENGRGGTASTFLTVVADPDAVAARPLARDTVLSLSDIEDADEVTVNPLKNVFFAEGEVSALDLTIPGDFAQAARVTGSKRVVVAVTNESQIIPFVVAHPDDADVTATAFIWVPGKRDAVPQLKAGVKPIRVTSGESVDIRLADYVIAPDGREVRLTDTATVRATHADGSALTADDRTLRFRSADGYFGPASISFEVTDSGGGGAGGAAKAATLVLPIDVVPTENQPPVFTGGQIDFEPGQSKDIDLTKLTRYPYADDLDQLAFSVLDPRATGFDVALSGSTLTVTARADTPKGSASSALIGVRDAANPGQNGRLDLRVVASTRPLAQPATDQVIAPRGQTTTVNVLQNDQATNPFPGEPLTVVAVRGADGQNVPAGVSITPSADRSTLSIQVSGDAAARDTTVQYQVADATGDPARHTWGTVRISVQDTPDPVSAVRVTGFDDRGITVTWVPGAANNASITGFRVGVRPAGGGAATTTACAATTCRVPTPGNGSDNAVTLEVVAENSIGASTPTGLAERVWSDVIPAAPAGISAEPLDGGLRIGWDAVGMPSGASPVRTYVVTVGGRERSIAAAGNCSGGRCTTEVQGLPNGSRVDLTISARNDAYPALSKWNSAAGQGTPFGAPSGGGVRADGDSGSGTVTVSWSGFGSNGDPIAGYFVERLANGQTPTGSGACRVSSPAPGTVTPPVAGGSVVEVRSEGAGASSTVFSGLDEANRTYYFAVWAYNRAGCAVSNVTEVRIRPTPGDAPRADGVMVETARSTYDYRVTNLQPRADRYQIATVDAAGNRLGSWVSFAAGSFPREVLELPTGQRVQFALRACNVYAVVEVCGDPAVMTAPETSLAFRPVDLRYDGAAGAYSWTALPVNGPDYPAASACVDQANPENTGTSTATGCTFPAPPVDPALFITIGGKRVQVTP</sequence>
<keyword evidence="4" id="KW-1133">Transmembrane helix</keyword>
<name>A0A1T5KFX8_9MICO</name>
<gene>
    <name evidence="6" type="ORF">SAMN06309945_2170</name>
</gene>
<dbReference type="InterPro" id="IPR003961">
    <property type="entry name" value="FN3_dom"/>
</dbReference>
<keyword evidence="4" id="KW-0472">Membrane</keyword>
<evidence type="ECO:0000256" key="2">
    <source>
        <dbReference type="ARBA" id="ARBA00023326"/>
    </source>
</evidence>
<feature type="region of interest" description="Disordered" evidence="3">
    <location>
        <begin position="1740"/>
        <end position="1760"/>
    </location>
</feature>
<keyword evidence="2" id="KW-0119">Carbohydrate metabolism</keyword>
<dbReference type="OrthoDB" id="5241356at2"/>
<dbReference type="InterPro" id="IPR013783">
    <property type="entry name" value="Ig-like_fold"/>
</dbReference>
<dbReference type="SMART" id="SM00060">
    <property type="entry name" value="FN3"/>
    <property type="match status" value="3"/>
</dbReference>
<feature type="region of interest" description="Disordered" evidence="3">
    <location>
        <begin position="401"/>
        <end position="422"/>
    </location>
</feature>
<reference evidence="6 7" key="1">
    <citation type="submission" date="2017-02" db="EMBL/GenBank/DDBJ databases">
        <authorList>
            <person name="Peterson S.W."/>
        </authorList>
    </citation>
    <scope>NUCLEOTIDE SEQUENCE [LARGE SCALE GENOMIC DNA]</scope>
    <source>
        <strain evidence="6 7">VKM Ac-2059</strain>
    </source>
</reference>
<dbReference type="Proteomes" id="UP000190857">
    <property type="component" value="Unassembled WGS sequence"/>
</dbReference>
<dbReference type="RefSeq" id="WP_079728229.1">
    <property type="nucleotide sequence ID" value="NZ_FUZP01000002.1"/>
</dbReference>
<dbReference type="STRING" id="123320.SAMN06309945_2170"/>
<feature type="region of interest" description="Disordered" evidence="3">
    <location>
        <begin position="203"/>
        <end position="224"/>
    </location>
</feature>
<organism evidence="6 7">
    <name type="scientific">Okibacterium fritillariae</name>
    <dbReference type="NCBI Taxonomy" id="123320"/>
    <lineage>
        <taxon>Bacteria</taxon>
        <taxon>Bacillati</taxon>
        <taxon>Actinomycetota</taxon>
        <taxon>Actinomycetes</taxon>
        <taxon>Micrococcales</taxon>
        <taxon>Microbacteriaceae</taxon>
        <taxon>Okibacterium</taxon>
    </lineage>
</organism>
<keyword evidence="7" id="KW-1185">Reference proteome</keyword>
<dbReference type="CDD" id="cd00063">
    <property type="entry name" value="FN3"/>
    <property type="match status" value="2"/>
</dbReference>